<dbReference type="RefSeq" id="WP_347706153.1">
    <property type="nucleotide sequence ID" value="NZ_JBDPZD010000006.1"/>
</dbReference>
<reference evidence="1 2" key="1">
    <citation type="submission" date="2024-05" db="EMBL/GenBank/DDBJ databases">
        <title>Roseateles sp. DJS-2-20 16S ribosomal RNA gene Genome sequencing and assembly.</title>
        <authorList>
            <person name="Woo H."/>
        </authorList>
    </citation>
    <scope>NUCLEOTIDE SEQUENCE [LARGE SCALE GENOMIC DNA]</scope>
    <source>
        <strain evidence="1 2">DJS-2-20</strain>
    </source>
</reference>
<evidence type="ECO:0000313" key="2">
    <source>
        <dbReference type="Proteomes" id="UP001495147"/>
    </source>
</evidence>
<comment type="caution">
    <text evidence="1">The sequence shown here is derived from an EMBL/GenBank/DDBJ whole genome shotgun (WGS) entry which is preliminary data.</text>
</comment>
<dbReference type="EMBL" id="JBDPZD010000006">
    <property type="protein sequence ID" value="MEO3693344.1"/>
    <property type="molecule type" value="Genomic_DNA"/>
</dbReference>
<dbReference type="InterPro" id="IPR036147">
    <property type="entry name" value="Anti-sigma_E_RseA_N_sf"/>
</dbReference>
<gene>
    <name evidence="1" type="ORF">ABDJ85_17875</name>
</gene>
<name>A0ABV0G6I7_9BURK</name>
<sequence length="195" mass="20354">MVSERLQQALSALADGRATAQEWAEIEAAWAHQPELRAQWAEIAWIGDGLRSQDLLRQRVSDETLQAALRASPHATPNAGPRARRDWWAPAAAVAGLALVAWLVPGLRGEAPVVIAAAPATTSPLAGESFAQAVAAPSYGRNPGAWSHLPAAGGVREASLGVAPAPVFPWDLAVTPPWVPSLPASDPASGPAVRR</sequence>
<proteinExistence type="predicted"/>
<dbReference type="Proteomes" id="UP001495147">
    <property type="component" value="Unassembled WGS sequence"/>
</dbReference>
<dbReference type="Gene3D" id="1.10.10.880">
    <property type="entry name" value="Anti sigma-E protein RseA, N-terminal domain"/>
    <property type="match status" value="1"/>
</dbReference>
<accession>A0ABV0G6I7</accession>
<dbReference type="SUPFAM" id="SSF89069">
    <property type="entry name" value="N-terminal, cytoplasmic domain of anti-sigmaE factor RseA"/>
    <property type="match status" value="1"/>
</dbReference>
<protein>
    <submittedName>
        <fullName evidence="1">RseA family anti-sigma factor</fullName>
    </submittedName>
</protein>
<organism evidence="1 2">
    <name type="scientific">Roseateles paludis</name>
    <dbReference type="NCBI Taxonomy" id="3145238"/>
    <lineage>
        <taxon>Bacteria</taxon>
        <taxon>Pseudomonadati</taxon>
        <taxon>Pseudomonadota</taxon>
        <taxon>Betaproteobacteria</taxon>
        <taxon>Burkholderiales</taxon>
        <taxon>Sphaerotilaceae</taxon>
        <taxon>Roseateles</taxon>
    </lineage>
</organism>
<evidence type="ECO:0000313" key="1">
    <source>
        <dbReference type="EMBL" id="MEO3693344.1"/>
    </source>
</evidence>
<keyword evidence="2" id="KW-1185">Reference proteome</keyword>